<dbReference type="GO" id="GO:0052381">
    <property type="term" value="F:tRNA dimethylallyltransferase activity"/>
    <property type="evidence" value="ECO:0000318"/>
    <property type="project" value="GO_Central"/>
</dbReference>
<reference evidence="7" key="1">
    <citation type="journal article" date="2011" name="Nature">
        <title>Genome sequence and analysis of the tuber crop potato.</title>
        <authorList>
            <consortium name="The Potato Genome Sequencing Consortium"/>
        </authorList>
    </citation>
    <scope>NUCLEOTIDE SEQUENCE [LARGE SCALE GENOMIC DNA]</scope>
    <source>
        <strain evidence="7">cv. DM1-3 516 R44</strain>
    </source>
</reference>
<sequence length="317" mass="35592">MGETGTGKSSLSVDLATHFRGEIINSDKMQVFKGLEIVTNKNTDAEKQGVRHYLLGEIEPDSKLTAEDLCLKSTVYIEFFLKTECVPIIIGGKIEPDSNFTAEDFCVKFIVYLEIFLKTECVPIIVGGSNSYIEKLVEDHVFMFKYKYDSCFSGIDVEQSLLNHRVDTRVDEMVNAAKMNSFINNNNNKKVVFIMGATGMGKSRLSVDLATYFRGKIFNLDKVEVFKVLEIVTDKITHAEKQGVPHHLLGEIEPDSNFTAENICLKSIVYIAIFLKTQCVPIIVGGSNSFIEKLVEDVVFMFKYKVMRLGDGLTCPQ</sequence>
<dbReference type="GO" id="GO:0005739">
    <property type="term" value="C:mitochondrion"/>
    <property type="evidence" value="ECO:0000318"/>
    <property type="project" value="GO_Central"/>
</dbReference>
<evidence type="ECO:0000256" key="4">
    <source>
        <dbReference type="ARBA" id="ARBA00022741"/>
    </source>
</evidence>
<evidence type="ECO:0000313" key="6">
    <source>
        <dbReference type="EnsemblPlants" id="PGSC0003DMT400093314"/>
    </source>
</evidence>
<dbReference type="AlphaFoldDB" id="M1DRP3"/>
<dbReference type="EnsemblPlants" id="PGSC0003DMT400093314">
    <property type="protein sequence ID" value="PGSC0003DMT400093314"/>
    <property type="gene ID" value="PGSC0003DMG400042885"/>
</dbReference>
<dbReference type="PaxDb" id="4113-PGSC0003DMT400093314"/>
<organism evidence="6 7">
    <name type="scientific">Solanum tuberosum</name>
    <name type="common">Potato</name>
    <dbReference type="NCBI Taxonomy" id="4113"/>
    <lineage>
        <taxon>Eukaryota</taxon>
        <taxon>Viridiplantae</taxon>
        <taxon>Streptophyta</taxon>
        <taxon>Embryophyta</taxon>
        <taxon>Tracheophyta</taxon>
        <taxon>Spermatophyta</taxon>
        <taxon>Magnoliopsida</taxon>
        <taxon>eudicotyledons</taxon>
        <taxon>Gunneridae</taxon>
        <taxon>Pentapetalae</taxon>
        <taxon>asterids</taxon>
        <taxon>lamiids</taxon>
        <taxon>Solanales</taxon>
        <taxon>Solanaceae</taxon>
        <taxon>Solanoideae</taxon>
        <taxon>Solaneae</taxon>
        <taxon>Solanum</taxon>
    </lineage>
</organism>
<keyword evidence="4" id="KW-0547">Nucleotide-binding</keyword>
<evidence type="ECO:0000256" key="1">
    <source>
        <dbReference type="ARBA" id="ARBA00005842"/>
    </source>
</evidence>
<keyword evidence="5" id="KW-0067">ATP-binding</keyword>
<dbReference type="GO" id="GO:0006400">
    <property type="term" value="P:tRNA modification"/>
    <property type="evidence" value="ECO:0000318"/>
    <property type="project" value="GO_Central"/>
</dbReference>
<evidence type="ECO:0000256" key="3">
    <source>
        <dbReference type="ARBA" id="ARBA00022712"/>
    </source>
</evidence>
<dbReference type="SUPFAM" id="SSF52540">
    <property type="entry name" value="P-loop containing nucleoside triphosphate hydrolases"/>
    <property type="match status" value="1"/>
</dbReference>
<dbReference type="PANTHER" id="PTHR11088">
    <property type="entry name" value="TRNA DIMETHYLALLYLTRANSFERASE"/>
    <property type="match status" value="1"/>
</dbReference>
<dbReference type="GO" id="GO:0009691">
    <property type="term" value="P:cytokinin biosynthetic process"/>
    <property type="evidence" value="ECO:0000318"/>
    <property type="project" value="GO_Central"/>
</dbReference>
<dbReference type="Gramene" id="PGSC0003DMT400093314">
    <property type="protein sequence ID" value="PGSC0003DMT400093314"/>
    <property type="gene ID" value="PGSC0003DMG400042885"/>
</dbReference>
<reference evidence="6" key="2">
    <citation type="submission" date="2015-06" db="UniProtKB">
        <authorList>
            <consortium name="EnsemblPlants"/>
        </authorList>
    </citation>
    <scope>IDENTIFICATION</scope>
    <source>
        <strain evidence="6">DM1-3 516 R44</strain>
    </source>
</reference>
<comment type="similarity">
    <text evidence="1">Belongs to the IPP transferase family.</text>
</comment>
<dbReference type="GO" id="GO:0005524">
    <property type="term" value="F:ATP binding"/>
    <property type="evidence" value="ECO:0007669"/>
    <property type="project" value="UniProtKB-KW"/>
</dbReference>
<protein>
    <submittedName>
        <fullName evidence="6">Isopentenyltransferase</fullName>
    </submittedName>
</protein>
<dbReference type="Pfam" id="PF01715">
    <property type="entry name" value="IPPT"/>
    <property type="match status" value="2"/>
</dbReference>
<keyword evidence="2" id="KW-0808">Transferase</keyword>
<dbReference type="Proteomes" id="UP000011115">
    <property type="component" value="Unassembled WGS sequence"/>
</dbReference>
<keyword evidence="3" id="KW-0203">Cytokinin biosynthesis</keyword>
<dbReference type="eggNOG" id="KOG1384">
    <property type="taxonomic scope" value="Eukaryota"/>
</dbReference>
<dbReference type="SMR" id="M1DRP3"/>
<dbReference type="HOGENOM" id="CLU_878262_0_0_1"/>
<evidence type="ECO:0000256" key="5">
    <source>
        <dbReference type="ARBA" id="ARBA00022840"/>
    </source>
</evidence>
<dbReference type="Gene3D" id="3.40.50.300">
    <property type="entry name" value="P-loop containing nucleotide triphosphate hydrolases"/>
    <property type="match status" value="3"/>
</dbReference>
<dbReference type="InterPro" id="IPR027417">
    <property type="entry name" value="P-loop_NTPase"/>
</dbReference>
<dbReference type="PANTHER" id="PTHR11088:SF73">
    <property type="entry name" value="PHOSPHORIBULOKINASE_URIDINE KINASE DOMAIN-CONTAINING PROTEIN"/>
    <property type="match status" value="1"/>
</dbReference>
<dbReference type="InParanoid" id="M1DRP3"/>
<dbReference type="InterPro" id="IPR039657">
    <property type="entry name" value="Dimethylallyltransferase"/>
</dbReference>
<accession>M1DRP3</accession>
<keyword evidence="7" id="KW-1185">Reference proteome</keyword>
<evidence type="ECO:0000256" key="2">
    <source>
        <dbReference type="ARBA" id="ARBA00022679"/>
    </source>
</evidence>
<proteinExistence type="inferred from homology"/>
<name>M1DRP3_SOLTU</name>
<evidence type="ECO:0000313" key="7">
    <source>
        <dbReference type="Proteomes" id="UP000011115"/>
    </source>
</evidence>